<proteinExistence type="predicted"/>
<feature type="region of interest" description="Disordered" evidence="1">
    <location>
        <begin position="47"/>
        <end position="79"/>
    </location>
</feature>
<evidence type="ECO:0000313" key="4">
    <source>
        <dbReference type="Proteomes" id="UP001199816"/>
    </source>
</evidence>
<dbReference type="RefSeq" id="WP_231002620.1">
    <property type="nucleotide sequence ID" value="NZ_JAJNEC010000003.1"/>
</dbReference>
<protein>
    <submittedName>
        <fullName evidence="3">Zf-TFIIB domain-containing protein</fullName>
    </submittedName>
</protein>
<evidence type="ECO:0000259" key="2">
    <source>
        <dbReference type="Pfam" id="PF13453"/>
    </source>
</evidence>
<keyword evidence="4" id="KW-1185">Reference proteome</keyword>
<accession>A0ABS8PPH5</accession>
<organism evidence="3 4">
    <name type="scientific">Niabella pedocola</name>
    <dbReference type="NCBI Taxonomy" id="1752077"/>
    <lineage>
        <taxon>Bacteria</taxon>
        <taxon>Pseudomonadati</taxon>
        <taxon>Bacteroidota</taxon>
        <taxon>Chitinophagia</taxon>
        <taxon>Chitinophagales</taxon>
        <taxon>Chitinophagaceae</taxon>
        <taxon>Niabella</taxon>
    </lineage>
</organism>
<dbReference type="Proteomes" id="UP001199816">
    <property type="component" value="Unassembled WGS sequence"/>
</dbReference>
<evidence type="ECO:0000313" key="3">
    <source>
        <dbReference type="EMBL" id="MCD2421716.1"/>
    </source>
</evidence>
<gene>
    <name evidence="3" type="ORF">LQ567_03015</name>
</gene>
<comment type="caution">
    <text evidence="3">The sequence shown here is derived from an EMBL/GenBank/DDBJ whole genome shotgun (WGS) entry which is preliminary data.</text>
</comment>
<dbReference type="Pfam" id="PF13453">
    <property type="entry name" value="Zn_ribbon_TFIIB"/>
    <property type="match status" value="1"/>
</dbReference>
<reference evidence="3 4" key="1">
    <citation type="submission" date="2021-11" db="EMBL/GenBank/DDBJ databases">
        <title>Genomic of Niabella pedocola.</title>
        <authorList>
            <person name="Wu T."/>
        </authorList>
    </citation>
    <scope>NUCLEOTIDE SEQUENCE [LARGE SCALE GENOMIC DNA]</scope>
    <source>
        <strain evidence="3 4">JCM 31011</strain>
    </source>
</reference>
<name>A0ABS8PPH5_9BACT</name>
<feature type="compositionally biased region" description="Polar residues" evidence="1">
    <location>
        <begin position="47"/>
        <end position="57"/>
    </location>
</feature>
<dbReference type="EMBL" id="JAJNEC010000003">
    <property type="protein sequence ID" value="MCD2421716.1"/>
    <property type="molecule type" value="Genomic_DNA"/>
</dbReference>
<sequence>MKCPNCNETLLMTERQMVEIDYCPNCRGVWLDRGELDKLLQVASEQNNISEPQQTKNYEARSDQYSGHRGHKKYEQQYPRKKKSFLSDFFDFD</sequence>
<evidence type="ECO:0000256" key="1">
    <source>
        <dbReference type="SAM" id="MobiDB-lite"/>
    </source>
</evidence>
<feature type="domain" description="Transcription factor zinc-finger" evidence="2">
    <location>
        <begin position="2"/>
        <end position="41"/>
    </location>
</feature>
<dbReference type="InterPro" id="IPR027392">
    <property type="entry name" value="TF_Znf"/>
</dbReference>